<name>A0A1S1NIU0_9MYCO</name>
<evidence type="ECO:0000259" key="2">
    <source>
        <dbReference type="Pfam" id="PF13556"/>
    </source>
</evidence>
<dbReference type="Gene3D" id="1.10.10.2840">
    <property type="entry name" value="PucR C-terminal helix-turn-helix domain"/>
    <property type="match status" value="1"/>
</dbReference>
<dbReference type="InterPro" id="IPR041522">
    <property type="entry name" value="CdaR_GGDEF"/>
</dbReference>
<dbReference type="AlphaFoldDB" id="A0A1S1NIU0"/>
<dbReference type="InterPro" id="IPR042070">
    <property type="entry name" value="PucR_C-HTH_sf"/>
</dbReference>
<dbReference type="EMBL" id="PPEA01000229">
    <property type="protein sequence ID" value="PQM48167.1"/>
    <property type="molecule type" value="Genomic_DNA"/>
</dbReference>
<evidence type="ECO:0000313" key="5">
    <source>
        <dbReference type="EMBL" id="OHV04335.1"/>
    </source>
</evidence>
<dbReference type="InterPro" id="IPR025751">
    <property type="entry name" value="RsbRD_N_dom"/>
</dbReference>
<dbReference type="Proteomes" id="UP000238296">
    <property type="component" value="Unassembled WGS sequence"/>
</dbReference>
<reference evidence="5 7" key="1">
    <citation type="submission" date="2016-10" db="EMBL/GenBank/DDBJ databases">
        <title>Genome sequence of Mycobacterium talmonii.</title>
        <authorList>
            <person name="Greninger A.L."/>
            <person name="Elliott B."/>
            <person name="Vasireddy S."/>
            <person name="Vasireddy R."/>
        </authorList>
    </citation>
    <scope>NUCLEOTIDE SEQUENCE [LARGE SCALE GENOMIC DNA]</scope>
    <source>
        <strain evidence="5">MO-5499</strain>
        <strain evidence="7">NE-TNMC-100812</strain>
    </source>
</reference>
<evidence type="ECO:0000313" key="8">
    <source>
        <dbReference type="Proteomes" id="UP000238296"/>
    </source>
</evidence>
<feature type="domain" description="CdaR GGDEF-like" evidence="4">
    <location>
        <begin position="200"/>
        <end position="310"/>
    </location>
</feature>
<dbReference type="PANTHER" id="PTHR33744:SF1">
    <property type="entry name" value="DNA-BINDING TRANSCRIPTIONAL ACTIVATOR ADER"/>
    <property type="match status" value="1"/>
</dbReference>
<reference evidence="6" key="3">
    <citation type="submission" date="2018-01" db="EMBL/GenBank/DDBJ databases">
        <authorList>
            <person name="Gaut B.S."/>
            <person name="Morton B.R."/>
            <person name="Clegg M.T."/>
            <person name="Duvall M.R."/>
        </authorList>
    </citation>
    <scope>NUCLEOTIDE SEQUENCE</scope>
    <source>
        <strain evidence="6">ATCC BAA-2683</strain>
    </source>
</reference>
<protein>
    <submittedName>
        <fullName evidence="6">Purine catabolism regulatory protein</fullName>
    </submittedName>
</protein>
<keyword evidence="7" id="KW-1185">Reference proteome</keyword>
<evidence type="ECO:0000313" key="6">
    <source>
        <dbReference type="EMBL" id="PQM48167.1"/>
    </source>
</evidence>
<accession>A0A1S1NIU0</accession>
<evidence type="ECO:0000256" key="1">
    <source>
        <dbReference type="ARBA" id="ARBA00006754"/>
    </source>
</evidence>
<organism evidence="5 7">
    <name type="scientific">Mycobacterium talmoniae</name>
    <dbReference type="NCBI Taxonomy" id="1858794"/>
    <lineage>
        <taxon>Bacteria</taxon>
        <taxon>Bacillati</taxon>
        <taxon>Actinomycetota</taxon>
        <taxon>Actinomycetes</taxon>
        <taxon>Mycobacteriales</taxon>
        <taxon>Mycobacteriaceae</taxon>
        <taxon>Mycobacterium</taxon>
    </lineage>
</organism>
<dbReference type="RefSeq" id="WP_071025263.1">
    <property type="nucleotide sequence ID" value="NZ_MLQM01000043.1"/>
</dbReference>
<gene>
    <name evidence="6" type="primary">pucR_2</name>
    <name evidence="5" type="ORF">BKN37_10525</name>
    <name evidence="6" type="ORF">C1Y40_01630</name>
</gene>
<dbReference type="Pfam" id="PF13556">
    <property type="entry name" value="HTH_30"/>
    <property type="match status" value="1"/>
</dbReference>
<dbReference type="InterPro" id="IPR051448">
    <property type="entry name" value="CdaR-like_regulators"/>
</dbReference>
<proteinExistence type="inferred from homology"/>
<sequence>MADQSKWVLGLRPVDDAALSRSVLVADRLAEIIELVGPGPVGWSVELAEGMTREIVSAIPELGVDVVIHEVHRGCEAVAVTMLAVLAKEVRFAADSVVEVLAGPGELVGRGVGIEHMIRSIHIGHGYASAAVFTAIEALVPQEDRFAEMRRISALLFAVVDQLTAAMASTFSTVQKSWLASTAAVRLEIVHSVLRGEPVALDRSGRTLGYDLTRHHTGLVVWADDPAAPAPGQLEKIASDVLKATGHSGSLILPVGARRVWAWGSRLRSSPSSTHIPAEPPPGTKVAIGLPAPGVAGFRTSHEQALAAAAFGMSSRSGRWLFDYADVDMLVMLSAQADLARQFVRRELGGLAGPGDIAVTLRATLKCYLDTERSLSAAADKLHVARNTVAYRVQRAEQLRGRPIDSRRMQLQAALTLAEELGDNVLGDSADT</sequence>
<evidence type="ECO:0000259" key="4">
    <source>
        <dbReference type="Pfam" id="PF17853"/>
    </source>
</evidence>
<comment type="caution">
    <text evidence="5">The sequence shown here is derived from an EMBL/GenBank/DDBJ whole genome shotgun (WGS) entry which is preliminary data.</text>
</comment>
<comment type="similarity">
    <text evidence="1">Belongs to the CdaR family.</text>
</comment>
<reference evidence="6 8" key="2">
    <citation type="journal article" date="2017" name="Int. J. Syst. Evol. Microbiol.">
        <title>Mycobacterium talmoniae sp. nov., a slowly growing mycobacterium isolated from human respiratory samples.</title>
        <authorList>
            <person name="Davidson R.M."/>
            <person name="DeGroote M.A."/>
            <person name="Marola J.L."/>
            <person name="Buss S."/>
            <person name="Jones V."/>
            <person name="McNeil M.R."/>
            <person name="Freifeld A.G."/>
            <person name="Elaine Epperson L."/>
            <person name="Hasan N.A."/>
            <person name="Jackson M."/>
            <person name="Iwen P.C."/>
            <person name="Salfinger M."/>
            <person name="Strong M."/>
        </authorList>
    </citation>
    <scope>NUCLEOTIDE SEQUENCE [LARGE SCALE GENOMIC DNA]</scope>
    <source>
        <strain evidence="6 8">ATCC BAA-2683</strain>
    </source>
</reference>
<feature type="domain" description="RsbT co-antagonist protein RsbRD N-terminal" evidence="3">
    <location>
        <begin position="46"/>
        <end position="186"/>
    </location>
</feature>
<dbReference type="InterPro" id="IPR025736">
    <property type="entry name" value="PucR_C-HTH_dom"/>
</dbReference>
<dbReference type="Pfam" id="PF14361">
    <property type="entry name" value="RsbRD_N"/>
    <property type="match status" value="1"/>
</dbReference>
<dbReference type="Pfam" id="PF17853">
    <property type="entry name" value="GGDEF_2"/>
    <property type="match status" value="1"/>
</dbReference>
<evidence type="ECO:0000313" key="7">
    <source>
        <dbReference type="Proteomes" id="UP000179734"/>
    </source>
</evidence>
<feature type="domain" description="PucR C-terminal helix-turn-helix" evidence="2">
    <location>
        <begin position="361"/>
        <end position="416"/>
    </location>
</feature>
<dbReference type="EMBL" id="MLQM01000043">
    <property type="protein sequence ID" value="OHV04335.1"/>
    <property type="molecule type" value="Genomic_DNA"/>
</dbReference>
<evidence type="ECO:0000259" key="3">
    <source>
        <dbReference type="Pfam" id="PF14361"/>
    </source>
</evidence>
<dbReference type="Proteomes" id="UP000179734">
    <property type="component" value="Unassembled WGS sequence"/>
</dbReference>
<dbReference type="PANTHER" id="PTHR33744">
    <property type="entry name" value="CARBOHYDRATE DIACID REGULATOR"/>
    <property type="match status" value="1"/>
</dbReference>